<dbReference type="SUPFAM" id="SSF52343">
    <property type="entry name" value="Ferredoxin reductase-like, C-terminal NADP-linked domain"/>
    <property type="match status" value="1"/>
</dbReference>
<dbReference type="GO" id="GO:0016491">
    <property type="term" value="F:oxidoreductase activity"/>
    <property type="evidence" value="ECO:0007669"/>
    <property type="project" value="UniProtKB-KW"/>
</dbReference>
<dbReference type="SUPFAM" id="SSF54292">
    <property type="entry name" value="2Fe-2S ferredoxin-like"/>
    <property type="match status" value="1"/>
</dbReference>
<dbReference type="PANTHER" id="PTHR30212">
    <property type="entry name" value="PROTEIN YIIM"/>
    <property type="match status" value="1"/>
</dbReference>
<evidence type="ECO:0000313" key="3">
    <source>
        <dbReference type="Proteomes" id="UP000093476"/>
    </source>
</evidence>
<dbReference type="Gene3D" id="3.40.50.80">
    <property type="entry name" value="Nucleotide-binding domain of ferredoxin-NADP reductase (FNR) module"/>
    <property type="match status" value="1"/>
</dbReference>
<gene>
    <name evidence="2" type="primary">hcr</name>
    <name evidence="2" type="ORF">Ppb6_01537</name>
</gene>
<keyword evidence="3" id="KW-1185">Reference proteome</keyword>
<dbReference type="PANTHER" id="PTHR30212:SF2">
    <property type="entry name" value="PROTEIN YIIM"/>
    <property type="match status" value="1"/>
</dbReference>
<proteinExistence type="predicted"/>
<keyword evidence="2" id="KW-0560">Oxidoreductase</keyword>
<evidence type="ECO:0000259" key="1">
    <source>
        <dbReference type="PROSITE" id="PS51085"/>
    </source>
</evidence>
<dbReference type="Pfam" id="PF00111">
    <property type="entry name" value="Fer2"/>
    <property type="match status" value="1"/>
</dbReference>
<dbReference type="PATRIC" id="fig|286156.4.peg.1746"/>
<dbReference type="GO" id="GO:0051537">
    <property type="term" value="F:2 iron, 2 sulfur cluster binding"/>
    <property type="evidence" value="ECO:0007669"/>
    <property type="project" value="InterPro"/>
</dbReference>
<dbReference type="InterPro" id="IPR012675">
    <property type="entry name" value="Beta-grasp_dom_sf"/>
</dbReference>
<accession>A0A1C0U5H0</accession>
<comment type="caution">
    <text evidence="2">The sequence shown here is derived from an EMBL/GenBank/DDBJ whole genome shotgun (WGS) entry which is preliminary data.</text>
</comment>
<feature type="domain" description="2Fe-2S ferredoxin-type" evidence="1">
    <location>
        <begin position="92"/>
        <end position="182"/>
    </location>
</feature>
<name>A0A1C0U5H0_9GAMM</name>
<dbReference type="AlphaFoldDB" id="A0A1C0U5H0"/>
<dbReference type="STRING" id="286156.Ppb6_01537"/>
<dbReference type="Proteomes" id="UP000093476">
    <property type="component" value="Unassembled WGS sequence"/>
</dbReference>
<dbReference type="InterPro" id="IPR006058">
    <property type="entry name" value="2Fe2S_fd_BS"/>
</dbReference>
<reference evidence="2 3" key="1">
    <citation type="submission" date="2015-12" db="EMBL/GenBank/DDBJ databases">
        <title>Genome comparisons provide insights into the role of secondary metabolites in the pathogenic phase of the Photorhabdus life cycle.</title>
        <authorList>
            <person name="Tobias N.J."/>
            <person name="Mishra B."/>
            <person name="Gupta D.K."/>
            <person name="Thines M."/>
            <person name="Stinear T.P."/>
            <person name="Bode H.B."/>
        </authorList>
    </citation>
    <scope>NUCLEOTIDE SEQUENCE [LARGE SCALE GENOMIC DNA]</scope>
    <source>
        <strain evidence="2 3">PB68.1</strain>
    </source>
</reference>
<dbReference type="InterPro" id="IPR036010">
    <property type="entry name" value="2Fe-2S_ferredoxin-like_sf"/>
</dbReference>
<dbReference type="InterPro" id="IPR052353">
    <property type="entry name" value="Benzoxazolinone_Detox_Enz"/>
</dbReference>
<dbReference type="EMBL" id="LOMY01000051">
    <property type="protein sequence ID" value="OCQ53136.1"/>
    <property type="molecule type" value="Genomic_DNA"/>
</dbReference>
<organism evidence="2 3">
    <name type="scientific">Photorhabdus australis subsp. thailandensis</name>
    <dbReference type="NCBI Taxonomy" id="2805096"/>
    <lineage>
        <taxon>Bacteria</taxon>
        <taxon>Pseudomonadati</taxon>
        <taxon>Pseudomonadota</taxon>
        <taxon>Gammaproteobacteria</taxon>
        <taxon>Enterobacterales</taxon>
        <taxon>Morganellaceae</taxon>
        <taxon>Photorhabdus</taxon>
    </lineage>
</organism>
<dbReference type="PROSITE" id="PS00197">
    <property type="entry name" value="2FE2S_FER_1"/>
    <property type="match status" value="1"/>
</dbReference>
<dbReference type="Gene3D" id="3.10.20.30">
    <property type="match status" value="1"/>
</dbReference>
<dbReference type="PROSITE" id="PS51085">
    <property type="entry name" value="2FE2S_FER_2"/>
    <property type="match status" value="1"/>
</dbReference>
<dbReference type="InterPro" id="IPR001041">
    <property type="entry name" value="2Fe-2S_ferredoxin-type"/>
</dbReference>
<protein>
    <submittedName>
        <fullName evidence="2">NADH oxidoreductase hcr</fullName>
        <ecNumber evidence="2">1.-.-.-</ecNumber>
    </submittedName>
</protein>
<dbReference type="CDD" id="cd00207">
    <property type="entry name" value="fer2"/>
    <property type="match status" value="1"/>
</dbReference>
<evidence type="ECO:0000313" key="2">
    <source>
        <dbReference type="EMBL" id="OCQ53136.1"/>
    </source>
</evidence>
<dbReference type="EC" id="1.-.-.-" evidence="2"/>
<dbReference type="InterPro" id="IPR039261">
    <property type="entry name" value="FNR_nucleotide-bd"/>
</dbReference>
<sequence>MLTSILRGLSEAIDFRESLASRCCQASSSMNVDHPMAELQLAGEDISSLQKQARKFALNSDKSKISSQTVMTCGPAPYMKNVREFCYGLGVAENRFFMEWFLTEPEQVEDKSHLTMILLTAMENNHIPVMAACRTGVCGSCKIRIIRGKYTTSSTMTLTANEIANGYVLACSCQLRGDVVLE</sequence>